<organism evidence="1">
    <name type="scientific">marine sediment metagenome</name>
    <dbReference type="NCBI Taxonomy" id="412755"/>
    <lineage>
        <taxon>unclassified sequences</taxon>
        <taxon>metagenomes</taxon>
        <taxon>ecological metagenomes</taxon>
    </lineage>
</organism>
<dbReference type="AlphaFoldDB" id="A0A0F9DGG7"/>
<dbReference type="SUPFAM" id="SSF50998">
    <property type="entry name" value="Quinoprotein alcohol dehydrogenase-like"/>
    <property type="match status" value="1"/>
</dbReference>
<reference evidence="1" key="1">
    <citation type="journal article" date="2015" name="Nature">
        <title>Complex archaea that bridge the gap between prokaryotes and eukaryotes.</title>
        <authorList>
            <person name="Spang A."/>
            <person name="Saw J.H."/>
            <person name="Jorgensen S.L."/>
            <person name="Zaremba-Niedzwiedzka K."/>
            <person name="Martijn J."/>
            <person name="Lind A.E."/>
            <person name="van Eijk R."/>
            <person name="Schleper C."/>
            <person name="Guy L."/>
            <person name="Ettema T.J."/>
        </authorList>
    </citation>
    <scope>NUCLEOTIDE SEQUENCE</scope>
</reference>
<proteinExistence type="predicted"/>
<comment type="caution">
    <text evidence="1">The sequence shown here is derived from an EMBL/GenBank/DDBJ whole genome shotgun (WGS) entry which is preliminary data.</text>
</comment>
<dbReference type="SUPFAM" id="SSF53335">
    <property type="entry name" value="S-adenosyl-L-methionine-dependent methyltransferases"/>
    <property type="match status" value="1"/>
</dbReference>
<protein>
    <submittedName>
        <fullName evidence="1">Uncharacterized protein</fullName>
    </submittedName>
</protein>
<gene>
    <name evidence="1" type="ORF">LCGC14_2280970</name>
</gene>
<dbReference type="InterPro" id="IPR029063">
    <property type="entry name" value="SAM-dependent_MTases_sf"/>
</dbReference>
<dbReference type="Gene3D" id="2.130.10.10">
    <property type="entry name" value="YVTN repeat-like/Quinoprotein amine dehydrogenase"/>
    <property type="match status" value="1"/>
</dbReference>
<accession>A0A0F9DGG7</accession>
<dbReference type="EMBL" id="LAZR01031732">
    <property type="protein sequence ID" value="KKL52886.1"/>
    <property type="molecule type" value="Genomic_DNA"/>
</dbReference>
<sequence length="323" mass="35092">MGRRGFLVRVLARNAASLQRVRADIGAAGVYGRVSAGPAAPKRLPYADNLVNLIVVADLPDLLARGLPLAEIFRVLTPNGVALLDVGDAERKSIGAKLAAVGIESFKTVALDGGAWVRAVKPRPAEMGEWPYFSHGPDGNFVSKDLLVGPARSLRWRDAVWAKHTVNIFTGWVSAGGRMFHCVRRLAGHGHRVRYVLVARDAYNGLPIWERPVSWPIGGKYGDRNVVATADRLYLPLEPKGPIVALDAATGRTVQTYTHSIRPDQIMLADGKMLMSNWRQSRAIDLASGEKLWDNATVGGSMALADGQLLFGNAYRNRLVSLD</sequence>
<evidence type="ECO:0000313" key="1">
    <source>
        <dbReference type="EMBL" id="KKL52886.1"/>
    </source>
</evidence>
<name>A0A0F9DGG7_9ZZZZ</name>
<dbReference type="InterPro" id="IPR011047">
    <property type="entry name" value="Quinoprotein_ADH-like_sf"/>
</dbReference>
<dbReference type="InterPro" id="IPR015943">
    <property type="entry name" value="WD40/YVTN_repeat-like_dom_sf"/>
</dbReference>
<feature type="non-terminal residue" evidence="1">
    <location>
        <position position="323"/>
    </location>
</feature>